<dbReference type="GO" id="GO:0015031">
    <property type="term" value="P:protein transport"/>
    <property type="evidence" value="ECO:0007669"/>
    <property type="project" value="UniProtKB-UniRule"/>
</dbReference>
<dbReference type="GO" id="GO:0005737">
    <property type="term" value="C:cytoplasm"/>
    <property type="evidence" value="ECO:0007669"/>
    <property type="project" value="UniProtKB-SubCell"/>
</dbReference>
<comment type="catalytic activity">
    <reaction evidence="1 9">
        <text>[protein]-peptidylproline (omega=180) = [protein]-peptidylproline (omega=0)</text>
        <dbReference type="Rhea" id="RHEA:16237"/>
        <dbReference type="Rhea" id="RHEA-COMP:10747"/>
        <dbReference type="Rhea" id="RHEA-COMP:10748"/>
        <dbReference type="ChEBI" id="CHEBI:83833"/>
        <dbReference type="ChEBI" id="CHEBI:83834"/>
        <dbReference type="EC" id="5.2.1.8"/>
    </reaction>
</comment>
<dbReference type="SUPFAM" id="SSF102735">
    <property type="entry name" value="Trigger factor ribosome-binding domain"/>
    <property type="match status" value="1"/>
</dbReference>
<keyword evidence="14" id="KW-1185">Reference proteome</keyword>
<dbReference type="Proteomes" id="UP000221024">
    <property type="component" value="Unassembled WGS sequence"/>
</dbReference>
<dbReference type="EMBL" id="PDEP01000014">
    <property type="protein sequence ID" value="PEN05393.1"/>
    <property type="molecule type" value="Genomic_DNA"/>
</dbReference>
<organism evidence="13 14">
    <name type="scientific">Longimonas halophila</name>
    <dbReference type="NCBI Taxonomy" id="1469170"/>
    <lineage>
        <taxon>Bacteria</taxon>
        <taxon>Pseudomonadati</taxon>
        <taxon>Rhodothermota</taxon>
        <taxon>Rhodothermia</taxon>
        <taxon>Rhodothermales</taxon>
        <taxon>Salisaetaceae</taxon>
        <taxon>Longimonas</taxon>
    </lineage>
</organism>
<evidence type="ECO:0000259" key="11">
    <source>
        <dbReference type="Pfam" id="PF05697"/>
    </source>
</evidence>
<evidence type="ECO:0000256" key="7">
    <source>
        <dbReference type="ARBA" id="ARBA00023235"/>
    </source>
</evidence>
<comment type="caution">
    <text evidence="13">The sequence shown here is derived from an EMBL/GenBank/DDBJ whole genome shotgun (WGS) entry which is preliminary data.</text>
</comment>
<evidence type="ECO:0000256" key="9">
    <source>
        <dbReference type="HAMAP-Rule" id="MF_00303"/>
    </source>
</evidence>
<dbReference type="InterPro" id="IPR005215">
    <property type="entry name" value="Trig_fac"/>
</dbReference>
<evidence type="ECO:0000313" key="14">
    <source>
        <dbReference type="Proteomes" id="UP000221024"/>
    </source>
</evidence>
<dbReference type="InterPro" id="IPR036611">
    <property type="entry name" value="Trigger_fac_ribosome-bd_sf"/>
</dbReference>
<protein>
    <recommendedName>
        <fullName evidence="4 9">Trigger factor</fullName>
        <shortName evidence="9">TF</shortName>
        <ecNumber evidence="3 9">5.2.1.8</ecNumber>
    </recommendedName>
    <alternativeName>
        <fullName evidence="8 9">PPIase</fullName>
    </alternativeName>
</protein>
<feature type="region of interest" description="Disordered" evidence="10">
    <location>
        <begin position="438"/>
        <end position="471"/>
    </location>
</feature>
<dbReference type="Gene3D" id="3.10.50.40">
    <property type="match status" value="1"/>
</dbReference>
<evidence type="ECO:0000256" key="10">
    <source>
        <dbReference type="SAM" id="MobiDB-lite"/>
    </source>
</evidence>
<gene>
    <name evidence="9 13" type="primary">tig</name>
    <name evidence="13" type="ORF">CRI93_12815</name>
</gene>
<evidence type="ECO:0000256" key="4">
    <source>
        <dbReference type="ARBA" id="ARBA00016902"/>
    </source>
</evidence>
<sequence length="471" mass="54259">METTLTEVSPVEYELEVTASADELKDRVKAAVRKQRSQMDIKGFRKGKVPAQMVKKMSGPALSMRIAEQVTQDAFEEALNERDDIEMMGRPQISEIDYEVDSDLRTVLRFGVRPDVELADLSNEEVRMLVHEVSDDDVEEEIENIREQEADLVPVDEPAGDGDYVSVDLQRIDTATDTPIIGEGDEDVTFFLDDERLREELRDAIMGTEAGDTVRATLPPPPHSDEGEARTFDITVNDVKRRDLPPFDEELVRRFTDGNMDDPEAFRDELRSRIAQSYEQQSREMVQGEIVDRMLELHTVPVPPSVVESFLDSFEEELAEEEYDGDLPDDFDHTHFREQNRGDAERQARWMIIRDKVIEDADIEVTDDDLRDFFSDQMQGQEDISVEQIRGFYQSMPRMMEQVDQQVLSRKVYDELIDRFDVRELDLETFRQEIQAEHAAAHGHEHHDHDHDHDHDHGPAEEDDAPSSIIT</sequence>
<dbReference type="InterPro" id="IPR008881">
    <property type="entry name" value="Trigger_fac_ribosome-bd_bac"/>
</dbReference>
<evidence type="ECO:0000256" key="6">
    <source>
        <dbReference type="ARBA" id="ARBA00023186"/>
    </source>
</evidence>
<dbReference type="HAMAP" id="MF_00303">
    <property type="entry name" value="Trigger_factor_Tig"/>
    <property type="match status" value="1"/>
</dbReference>
<dbReference type="InterPro" id="IPR008880">
    <property type="entry name" value="Trigger_fac_C"/>
</dbReference>
<dbReference type="OrthoDB" id="9767721at2"/>
<feature type="domain" description="Trigger factor ribosome-binding bacterial" evidence="11">
    <location>
        <begin position="1"/>
        <end position="145"/>
    </location>
</feature>
<dbReference type="GO" id="GO:0006457">
    <property type="term" value="P:protein folding"/>
    <property type="evidence" value="ECO:0007669"/>
    <property type="project" value="UniProtKB-UniRule"/>
</dbReference>
<accession>A0A2H3NUN0</accession>
<dbReference type="RefSeq" id="WP_098063042.1">
    <property type="nucleotide sequence ID" value="NZ_PDEP01000014.1"/>
</dbReference>
<keyword evidence="6 9" id="KW-0143">Chaperone</keyword>
<evidence type="ECO:0000256" key="2">
    <source>
        <dbReference type="ARBA" id="ARBA00005464"/>
    </source>
</evidence>
<feature type="domain" description="Trigger factor C-terminal" evidence="12">
    <location>
        <begin position="264"/>
        <end position="417"/>
    </location>
</feature>
<comment type="subcellular location">
    <subcellularLocation>
        <location evidence="9">Cytoplasm</location>
    </subcellularLocation>
    <text evidence="9">About half TF is bound to the ribosome near the polypeptide exit tunnel while the other half is free in the cytoplasm.</text>
</comment>
<comment type="domain">
    <text evidence="9">Consists of 3 domains; the N-terminus binds the ribosome, the middle domain has PPIase activity, while the C-terminus has intrinsic chaperone activity on its own.</text>
</comment>
<evidence type="ECO:0000256" key="8">
    <source>
        <dbReference type="ARBA" id="ARBA00029986"/>
    </source>
</evidence>
<keyword evidence="9" id="KW-0132">Cell division</keyword>
<proteinExistence type="inferred from homology"/>
<dbReference type="Pfam" id="PF05697">
    <property type="entry name" value="Trigger_N"/>
    <property type="match status" value="1"/>
</dbReference>
<dbReference type="SUPFAM" id="SSF54534">
    <property type="entry name" value="FKBP-like"/>
    <property type="match status" value="1"/>
</dbReference>
<comment type="similarity">
    <text evidence="2 9">Belongs to the FKBP-type PPIase family. Tig subfamily.</text>
</comment>
<keyword evidence="5 9" id="KW-0697">Rotamase</keyword>
<dbReference type="InterPro" id="IPR027304">
    <property type="entry name" value="Trigger_fact/SurA_dom_sf"/>
</dbReference>
<dbReference type="PIRSF" id="PIRSF003095">
    <property type="entry name" value="Trigger_factor"/>
    <property type="match status" value="1"/>
</dbReference>
<feature type="compositionally biased region" description="Basic and acidic residues" evidence="10">
    <location>
        <begin position="438"/>
        <end position="460"/>
    </location>
</feature>
<reference evidence="13 14" key="1">
    <citation type="submission" date="2017-10" db="EMBL/GenBank/DDBJ databases">
        <title>Draft genome of Longimonas halophila.</title>
        <authorList>
            <person name="Goh K.M."/>
            <person name="Shamsir M.S."/>
            <person name="Lim S.W."/>
        </authorList>
    </citation>
    <scope>NUCLEOTIDE SEQUENCE [LARGE SCALE GENOMIC DNA]</scope>
    <source>
        <strain evidence="13 14">KCTC 42399</strain>
    </source>
</reference>
<evidence type="ECO:0000256" key="5">
    <source>
        <dbReference type="ARBA" id="ARBA00023110"/>
    </source>
</evidence>
<dbReference type="InterPro" id="IPR037041">
    <property type="entry name" value="Trigger_fac_C_sf"/>
</dbReference>
<dbReference type="Pfam" id="PF05698">
    <property type="entry name" value="Trigger_C"/>
    <property type="match status" value="1"/>
</dbReference>
<name>A0A2H3NUN0_9BACT</name>
<dbReference type="Gene3D" id="1.10.3120.10">
    <property type="entry name" value="Trigger factor, C-terminal domain"/>
    <property type="match status" value="1"/>
</dbReference>
<keyword evidence="7 9" id="KW-0413">Isomerase</keyword>
<keyword evidence="9" id="KW-0963">Cytoplasm</keyword>
<comment type="function">
    <text evidence="9">Involved in protein export. Acts as a chaperone by maintaining the newly synthesized protein in an open conformation. Functions as a peptidyl-prolyl cis-trans isomerase.</text>
</comment>
<evidence type="ECO:0000256" key="3">
    <source>
        <dbReference type="ARBA" id="ARBA00013194"/>
    </source>
</evidence>
<keyword evidence="9" id="KW-0131">Cell cycle</keyword>
<evidence type="ECO:0000256" key="1">
    <source>
        <dbReference type="ARBA" id="ARBA00000971"/>
    </source>
</evidence>
<dbReference type="GO" id="GO:0051301">
    <property type="term" value="P:cell division"/>
    <property type="evidence" value="ECO:0007669"/>
    <property type="project" value="UniProtKB-KW"/>
</dbReference>
<evidence type="ECO:0000313" key="13">
    <source>
        <dbReference type="EMBL" id="PEN05393.1"/>
    </source>
</evidence>
<dbReference type="GO" id="GO:0003755">
    <property type="term" value="F:peptidyl-prolyl cis-trans isomerase activity"/>
    <property type="evidence" value="ECO:0007669"/>
    <property type="project" value="UniProtKB-UniRule"/>
</dbReference>
<dbReference type="AlphaFoldDB" id="A0A2H3NUN0"/>
<dbReference type="InterPro" id="IPR046357">
    <property type="entry name" value="PPIase_dom_sf"/>
</dbReference>
<dbReference type="Gene3D" id="3.30.70.1050">
    <property type="entry name" value="Trigger factor ribosome-binding domain"/>
    <property type="match status" value="1"/>
</dbReference>
<evidence type="ECO:0000259" key="12">
    <source>
        <dbReference type="Pfam" id="PF05698"/>
    </source>
</evidence>
<dbReference type="SUPFAM" id="SSF109998">
    <property type="entry name" value="Triger factor/SurA peptide-binding domain-like"/>
    <property type="match status" value="1"/>
</dbReference>
<dbReference type="EC" id="5.2.1.8" evidence="3 9"/>
<dbReference type="NCBIfam" id="TIGR00115">
    <property type="entry name" value="tig"/>
    <property type="match status" value="1"/>
</dbReference>